<accession>A0A2G8KE46</accession>
<reference evidence="3 4" key="1">
    <citation type="journal article" date="2017" name="PLoS Biol.">
        <title>The sea cucumber genome provides insights into morphological evolution and visceral regeneration.</title>
        <authorList>
            <person name="Zhang X."/>
            <person name="Sun L."/>
            <person name="Yuan J."/>
            <person name="Sun Y."/>
            <person name="Gao Y."/>
            <person name="Zhang L."/>
            <person name="Li S."/>
            <person name="Dai H."/>
            <person name="Hamel J.F."/>
            <person name="Liu C."/>
            <person name="Yu Y."/>
            <person name="Liu S."/>
            <person name="Lin W."/>
            <person name="Guo K."/>
            <person name="Jin S."/>
            <person name="Xu P."/>
            <person name="Storey K.B."/>
            <person name="Huan P."/>
            <person name="Zhang T."/>
            <person name="Zhou Y."/>
            <person name="Zhang J."/>
            <person name="Lin C."/>
            <person name="Li X."/>
            <person name="Xing L."/>
            <person name="Huo D."/>
            <person name="Sun M."/>
            <person name="Wang L."/>
            <person name="Mercier A."/>
            <person name="Li F."/>
            <person name="Yang H."/>
            <person name="Xiang J."/>
        </authorList>
    </citation>
    <scope>NUCLEOTIDE SEQUENCE [LARGE SCALE GENOMIC DNA]</scope>
    <source>
        <strain evidence="3">Shaxun</strain>
        <tissue evidence="3">Muscle</tissue>
    </source>
</reference>
<sequence>MFELASVEYEDKRVSEEEWADMKAKPGFGQLPVLEIDGKEIPQSRAIYRYVARKHGFYPSDDWGHALVEVVLETVRDFDPEVSRFFSQTDSTKREEIRKEFIDKGSNKYLDNIEKLLKNTNGGTGWFVGEKISLADILVFYLIYDVIPSLLGKEPGTFDLSNHELLHAFMKRFKSEPKISSWLGKRPKTPF</sequence>
<dbReference type="AlphaFoldDB" id="A0A2G8KE46"/>
<dbReference type="SUPFAM" id="SSF47616">
    <property type="entry name" value="GST C-terminal domain-like"/>
    <property type="match status" value="1"/>
</dbReference>
<dbReference type="CDD" id="cd03039">
    <property type="entry name" value="GST_N_Sigma_like"/>
    <property type="match status" value="1"/>
</dbReference>
<feature type="domain" description="GST C-terminal" evidence="2">
    <location>
        <begin position="61"/>
        <end position="191"/>
    </location>
</feature>
<dbReference type="EMBL" id="MRZV01000658">
    <property type="protein sequence ID" value="PIK46239.1"/>
    <property type="molecule type" value="Genomic_DNA"/>
</dbReference>
<dbReference type="Pfam" id="PF14497">
    <property type="entry name" value="GST_C_3"/>
    <property type="match status" value="1"/>
</dbReference>
<protein>
    <recommendedName>
        <fullName evidence="5">Glutathione S-transferase</fullName>
    </recommendedName>
</protein>
<dbReference type="InterPro" id="IPR004046">
    <property type="entry name" value="GST_C"/>
</dbReference>
<evidence type="ECO:0000259" key="2">
    <source>
        <dbReference type="PROSITE" id="PS50405"/>
    </source>
</evidence>
<dbReference type="OrthoDB" id="5947164at2759"/>
<dbReference type="STRING" id="307972.A0A2G8KE46"/>
<dbReference type="SUPFAM" id="SSF52833">
    <property type="entry name" value="Thioredoxin-like"/>
    <property type="match status" value="1"/>
</dbReference>
<name>A0A2G8KE46_STIJA</name>
<gene>
    <name evidence="3" type="ORF">BSL78_16898</name>
</gene>
<dbReference type="InterPro" id="IPR040079">
    <property type="entry name" value="Glutathione_S-Trfase"/>
</dbReference>
<dbReference type="GO" id="GO:0004364">
    <property type="term" value="F:glutathione transferase activity"/>
    <property type="evidence" value="ECO:0007669"/>
    <property type="project" value="TreeGrafter"/>
</dbReference>
<dbReference type="FunFam" id="1.20.1050.10:FF:000030">
    <property type="entry name" value="Glutathione S-transferase S1"/>
    <property type="match status" value="1"/>
</dbReference>
<organism evidence="3 4">
    <name type="scientific">Stichopus japonicus</name>
    <name type="common">Sea cucumber</name>
    <dbReference type="NCBI Taxonomy" id="307972"/>
    <lineage>
        <taxon>Eukaryota</taxon>
        <taxon>Metazoa</taxon>
        <taxon>Echinodermata</taxon>
        <taxon>Eleutherozoa</taxon>
        <taxon>Echinozoa</taxon>
        <taxon>Holothuroidea</taxon>
        <taxon>Aspidochirotacea</taxon>
        <taxon>Aspidochirotida</taxon>
        <taxon>Stichopodidae</taxon>
        <taxon>Apostichopus</taxon>
    </lineage>
</organism>
<evidence type="ECO:0000313" key="4">
    <source>
        <dbReference type="Proteomes" id="UP000230750"/>
    </source>
</evidence>
<dbReference type="Proteomes" id="UP000230750">
    <property type="component" value="Unassembled WGS sequence"/>
</dbReference>
<proteinExistence type="predicted"/>
<comment type="caution">
    <text evidence="3">The sequence shown here is derived from an EMBL/GenBank/DDBJ whole genome shotgun (WGS) entry which is preliminary data.</text>
</comment>
<dbReference type="PANTHER" id="PTHR11571">
    <property type="entry name" value="GLUTATHIONE S-TRANSFERASE"/>
    <property type="match status" value="1"/>
</dbReference>
<dbReference type="PANTHER" id="PTHR11571:SF150">
    <property type="entry name" value="GLUTATHIONE S-TRANSFERASE"/>
    <property type="match status" value="1"/>
</dbReference>
<feature type="domain" description="GST N-terminal" evidence="1">
    <location>
        <begin position="1"/>
        <end position="59"/>
    </location>
</feature>
<dbReference type="InterPro" id="IPR036282">
    <property type="entry name" value="Glutathione-S-Trfase_C_sf"/>
</dbReference>
<dbReference type="Gene3D" id="3.40.30.10">
    <property type="entry name" value="Glutaredoxin"/>
    <property type="match status" value="1"/>
</dbReference>
<evidence type="ECO:0000259" key="1">
    <source>
        <dbReference type="PROSITE" id="PS50404"/>
    </source>
</evidence>
<dbReference type="PROSITE" id="PS50405">
    <property type="entry name" value="GST_CTER"/>
    <property type="match status" value="1"/>
</dbReference>
<dbReference type="CDD" id="cd03192">
    <property type="entry name" value="GST_C_Sigma_like"/>
    <property type="match status" value="1"/>
</dbReference>
<dbReference type="InterPro" id="IPR010987">
    <property type="entry name" value="Glutathione-S-Trfase_C-like"/>
</dbReference>
<dbReference type="Gene3D" id="1.20.1050.10">
    <property type="match status" value="1"/>
</dbReference>
<dbReference type="InterPro" id="IPR050213">
    <property type="entry name" value="GST_superfamily"/>
</dbReference>
<dbReference type="PROSITE" id="PS50404">
    <property type="entry name" value="GST_NTER"/>
    <property type="match status" value="1"/>
</dbReference>
<dbReference type="SFLD" id="SFLDS00019">
    <property type="entry name" value="Glutathione_Transferase_(cytos"/>
    <property type="match status" value="1"/>
</dbReference>
<dbReference type="Pfam" id="PF02798">
    <property type="entry name" value="GST_N"/>
    <property type="match status" value="1"/>
</dbReference>
<dbReference type="GO" id="GO:0006749">
    <property type="term" value="P:glutathione metabolic process"/>
    <property type="evidence" value="ECO:0007669"/>
    <property type="project" value="TreeGrafter"/>
</dbReference>
<evidence type="ECO:0000313" key="3">
    <source>
        <dbReference type="EMBL" id="PIK46239.1"/>
    </source>
</evidence>
<keyword evidence="4" id="KW-1185">Reference proteome</keyword>
<evidence type="ECO:0008006" key="5">
    <source>
        <dbReference type="Google" id="ProtNLM"/>
    </source>
</evidence>
<dbReference type="InterPro" id="IPR036249">
    <property type="entry name" value="Thioredoxin-like_sf"/>
</dbReference>
<dbReference type="InterPro" id="IPR004045">
    <property type="entry name" value="Glutathione_S-Trfase_N"/>
</dbReference>